<dbReference type="InterPro" id="IPR027266">
    <property type="entry name" value="TrmE/GcvT-like"/>
</dbReference>
<dbReference type="RefSeq" id="WP_377318019.1">
    <property type="nucleotide sequence ID" value="NZ_JBHUIY010000036.1"/>
</dbReference>
<dbReference type="PANTHER" id="PTHR22602">
    <property type="entry name" value="TRANSFERASE CAF17, MITOCHONDRIAL-RELATED"/>
    <property type="match status" value="1"/>
</dbReference>
<evidence type="ECO:0000313" key="4">
    <source>
        <dbReference type="Proteomes" id="UP001597296"/>
    </source>
</evidence>
<dbReference type="PIRSF" id="PIRSF006487">
    <property type="entry name" value="GcvT"/>
    <property type="match status" value="1"/>
</dbReference>
<organism evidence="3 4">
    <name type="scientific">Phaeospirillum tilakii</name>
    <dbReference type="NCBI Taxonomy" id="741673"/>
    <lineage>
        <taxon>Bacteria</taxon>
        <taxon>Pseudomonadati</taxon>
        <taxon>Pseudomonadota</taxon>
        <taxon>Alphaproteobacteria</taxon>
        <taxon>Rhodospirillales</taxon>
        <taxon>Rhodospirillaceae</taxon>
        <taxon>Phaeospirillum</taxon>
    </lineage>
</organism>
<dbReference type="Gene3D" id="3.30.1360.120">
    <property type="entry name" value="Probable tRNA modification gtpase trme, domain 1"/>
    <property type="match status" value="1"/>
</dbReference>
<comment type="caution">
    <text evidence="3">The sequence shown here is derived from an EMBL/GenBank/DDBJ whole genome shotgun (WGS) entry which is preliminary data.</text>
</comment>
<feature type="domain" description="CAF17 C-terminal" evidence="2">
    <location>
        <begin position="224"/>
        <end position="293"/>
    </location>
</feature>
<protein>
    <submittedName>
        <fullName evidence="3">YgfZ/GcvT domain-containing protein</fullName>
    </submittedName>
</protein>
<dbReference type="EMBL" id="JBHUIY010000036">
    <property type="protein sequence ID" value="MFD2235128.1"/>
    <property type="molecule type" value="Genomic_DNA"/>
</dbReference>
<dbReference type="SUPFAM" id="SSF103025">
    <property type="entry name" value="Folate-binding domain"/>
    <property type="match status" value="1"/>
</dbReference>
<reference evidence="4" key="1">
    <citation type="journal article" date="2019" name="Int. J. Syst. Evol. Microbiol.">
        <title>The Global Catalogue of Microorganisms (GCM) 10K type strain sequencing project: providing services to taxonomists for standard genome sequencing and annotation.</title>
        <authorList>
            <consortium name="The Broad Institute Genomics Platform"/>
            <consortium name="The Broad Institute Genome Sequencing Center for Infectious Disease"/>
            <person name="Wu L."/>
            <person name="Ma J."/>
        </authorList>
    </citation>
    <scope>NUCLEOTIDE SEQUENCE [LARGE SCALE GENOMIC DNA]</scope>
    <source>
        <strain evidence="4">KCTC 15012</strain>
    </source>
</reference>
<evidence type="ECO:0000313" key="3">
    <source>
        <dbReference type="EMBL" id="MFD2235128.1"/>
    </source>
</evidence>
<dbReference type="Proteomes" id="UP001597296">
    <property type="component" value="Unassembled WGS sequence"/>
</dbReference>
<dbReference type="PANTHER" id="PTHR22602:SF0">
    <property type="entry name" value="TRANSFERASE CAF17, MITOCHONDRIAL-RELATED"/>
    <property type="match status" value="1"/>
</dbReference>
<dbReference type="InterPro" id="IPR057460">
    <property type="entry name" value="CAF17_C"/>
</dbReference>
<name>A0ABW5CE78_9PROT</name>
<proteinExistence type="predicted"/>
<keyword evidence="1" id="KW-0809">Transit peptide</keyword>
<gene>
    <name evidence="3" type="ORF">ACFSNB_15045</name>
</gene>
<accession>A0ABW5CE78</accession>
<dbReference type="InterPro" id="IPR017703">
    <property type="entry name" value="YgfZ/GCV_T_CS"/>
</dbReference>
<dbReference type="InterPro" id="IPR045179">
    <property type="entry name" value="YgfZ/GcvT"/>
</dbReference>
<dbReference type="Pfam" id="PF25455">
    <property type="entry name" value="Beta-barrel_CAF17_C"/>
    <property type="match status" value="1"/>
</dbReference>
<dbReference type="NCBIfam" id="TIGR03317">
    <property type="entry name" value="ygfZ_signature"/>
    <property type="match status" value="1"/>
</dbReference>
<evidence type="ECO:0000259" key="2">
    <source>
        <dbReference type="Pfam" id="PF25455"/>
    </source>
</evidence>
<evidence type="ECO:0000256" key="1">
    <source>
        <dbReference type="ARBA" id="ARBA00022946"/>
    </source>
</evidence>
<keyword evidence="4" id="KW-1185">Reference proteome</keyword>
<sequence length="299" mass="31472">MTNKWFTRLDHRAVLALGGADCRSFLQGLTSNDVTRLAPDRAQFAAMLTAQGKFLHDLFLFDDGAGGVWLESEAARRDELARKLTLHRLRAKVTIEAAPLVVFAAWGDDAAEALGLDGEAGAAVAFAGGVAAVDPRLAAAGARLLLPEDGAAALAAAGFAPVDFAEWDHFRLGLGLPDGSRDIEIDKGLLLECGHDELHGVDFDKGCYMGQELTARTRYRGLIRKRLLPVTIAGPAPAPGTPILAGETEAGEMRSSRGDRGLALIRLEAFRAGGGAGLTCGEATLTAHQPDWAVLPAEG</sequence>